<feature type="transmembrane region" description="Helical" evidence="1">
    <location>
        <begin position="161"/>
        <end position="182"/>
    </location>
</feature>
<name>A0A917EFA5_9STRE</name>
<feature type="transmembrane region" description="Helical" evidence="1">
    <location>
        <begin position="205"/>
        <end position="231"/>
    </location>
</feature>
<keyword evidence="3" id="KW-1185">Reference proteome</keyword>
<dbReference type="RefSeq" id="WP_068992132.1">
    <property type="nucleotide sequence ID" value="NZ_BMJN01000019.1"/>
</dbReference>
<accession>A0A917EFA5</accession>
<dbReference type="Pfam" id="PF20214">
    <property type="entry name" value="DUF6574"/>
    <property type="match status" value="1"/>
</dbReference>
<reference evidence="2" key="1">
    <citation type="journal article" date="2014" name="Int. J. Syst. Evol. Microbiol.">
        <title>Complete genome sequence of Corynebacterium casei LMG S-19264T (=DSM 44701T), isolated from a smear-ripened cheese.</title>
        <authorList>
            <consortium name="US DOE Joint Genome Institute (JGI-PGF)"/>
            <person name="Walter F."/>
            <person name="Albersmeier A."/>
            <person name="Kalinowski J."/>
            <person name="Ruckert C."/>
        </authorList>
    </citation>
    <scope>NUCLEOTIDE SEQUENCE</scope>
    <source>
        <strain evidence="2">CGMCC 1.15533</strain>
    </source>
</reference>
<feature type="transmembrane region" description="Helical" evidence="1">
    <location>
        <begin position="252"/>
        <end position="272"/>
    </location>
</feature>
<keyword evidence="1" id="KW-0812">Transmembrane</keyword>
<evidence type="ECO:0000313" key="2">
    <source>
        <dbReference type="EMBL" id="GGE32548.1"/>
    </source>
</evidence>
<proteinExistence type="predicted"/>
<protein>
    <recommendedName>
        <fullName evidence="4">Response regulator (Homolog to RR11 Spn)</fullName>
    </recommendedName>
</protein>
<gene>
    <name evidence="2" type="ORF">GCM10011510_12330</name>
</gene>
<dbReference type="Proteomes" id="UP000660801">
    <property type="component" value="Unassembled WGS sequence"/>
</dbReference>
<dbReference type="EMBL" id="BMJN01000019">
    <property type="protein sequence ID" value="GGE32548.1"/>
    <property type="molecule type" value="Genomic_DNA"/>
</dbReference>
<keyword evidence="1" id="KW-1133">Transmembrane helix</keyword>
<feature type="transmembrane region" description="Helical" evidence="1">
    <location>
        <begin position="278"/>
        <end position="298"/>
    </location>
</feature>
<feature type="transmembrane region" description="Helical" evidence="1">
    <location>
        <begin position="310"/>
        <end position="332"/>
    </location>
</feature>
<dbReference type="AlphaFoldDB" id="A0A917EFA5"/>
<evidence type="ECO:0000256" key="1">
    <source>
        <dbReference type="SAM" id="Phobius"/>
    </source>
</evidence>
<reference evidence="2" key="2">
    <citation type="submission" date="2020-09" db="EMBL/GenBank/DDBJ databases">
        <authorList>
            <person name="Sun Q."/>
            <person name="Zhou Y."/>
        </authorList>
    </citation>
    <scope>NUCLEOTIDE SEQUENCE</scope>
    <source>
        <strain evidence="2">CGMCC 1.15533</strain>
    </source>
</reference>
<keyword evidence="1" id="KW-0472">Membrane</keyword>
<evidence type="ECO:0000313" key="3">
    <source>
        <dbReference type="Proteomes" id="UP000660801"/>
    </source>
</evidence>
<evidence type="ECO:0008006" key="4">
    <source>
        <dbReference type="Google" id="ProtNLM"/>
    </source>
</evidence>
<sequence length="350" mass="39247">MNKQDWLDYFEAINGRSATEEEISQAIATGELLEEVQVSAESISMIQEESVISDATEKTVGVQTSPEVQAQQVTFVQPESQVQQQVFVQSEGQAQQQSFVQQGPQVQGQAFQGQSMQGQGFYIQTPSQAQVKSSFKVFWEWLVASWKSPSAEGELNKTNGYLAFGFLSLFYTITIFMSMYHLTGGVTRIINSFNSYNSQNVQNPLGISAFFMILISSALYVFSIIFSGFVVKRLVYQDSTFTFTKAFDWYGRLFSINILLTGISALFALIGLVQPALFIFWISLLITSVGVVYALIVSKGESKMDPFYKYLIAILLNGFIMFIFFMMELSIISNYIGSIFGNIISNIPRF</sequence>
<dbReference type="InterPro" id="IPR046481">
    <property type="entry name" value="DUF6574"/>
</dbReference>
<organism evidence="2 3">
    <name type="scientific">Streptococcus himalayensis</name>
    <dbReference type="NCBI Taxonomy" id="1888195"/>
    <lineage>
        <taxon>Bacteria</taxon>
        <taxon>Bacillati</taxon>
        <taxon>Bacillota</taxon>
        <taxon>Bacilli</taxon>
        <taxon>Lactobacillales</taxon>
        <taxon>Streptococcaceae</taxon>
        <taxon>Streptococcus</taxon>
    </lineage>
</organism>
<comment type="caution">
    <text evidence="2">The sequence shown here is derived from an EMBL/GenBank/DDBJ whole genome shotgun (WGS) entry which is preliminary data.</text>
</comment>
<dbReference type="OrthoDB" id="2237747at2"/>